<protein>
    <submittedName>
        <fullName evidence="1">Uncharacterized protein</fullName>
    </submittedName>
</protein>
<dbReference type="EMBL" id="MN016939">
    <property type="protein sequence ID" value="QDP43519.1"/>
    <property type="molecule type" value="Genomic_DNA"/>
</dbReference>
<keyword evidence="2" id="KW-1185">Reference proteome</keyword>
<dbReference type="KEGG" id="vg:55812718"/>
<accession>A0A5P1MBD6</accession>
<organism evidence="1 2">
    <name type="scientific">Bacteriophage R18C</name>
    <dbReference type="NCBI Taxonomy" id="2592161"/>
    <lineage>
        <taxon>Viruses</taxon>
        <taxon>Duplodnaviria</taxon>
        <taxon>Heunggongvirae</taxon>
        <taxon>Uroviricota</taxon>
        <taxon>Caudoviricetes</taxon>
        <taxon>Peduoviridae</taxon>
        <taxon>Peduovirus</taxon>
        <taxon>Peduovirus R18C</taxon>
    </lineage>
</organism>
<dbReference type="RefSeq" id="YP_009883397.1">
    <property type="nucleotide sequence ID" value="NC_049461.1"/>
</dbReference>
<proteinExistence type="predicted"/>
<dbReference type="Proteomes" id="UP000325619">
    <property type="component" value="Segment"/>
</dbReference>
<sequence length="46" mass="5196">MDETTDKEKAGNLPACPDLYTLIFRLTIYIAKTLSNLTACFERRGT</sequence>
<evidence type="ECO:0000313" key="1">
    <source>
        <dbReference type="EMBL" id="QDP43519.1"/>
    </source>
</evidence>
<reference evidence="1 2" key="1">
    <citation type="journal article" date="2019" name="Arch. Virol.">
        <title>R18C is a new viable P2-like bacteriophage of rabbit origin infecting Citrobacter rodentium and Shigella sonnei strains.</title>
        <authorList>
            <person name="Svab D."/>
            <person name="Horvath B."/>
            <person name="Rohde M."/>
            <person name="Maroti G."/>
            <person name="Toth I."/>
        </authorList>
    </citation>
    <scope>NUCLEOTIDE SEQUENCE [LARGE SCALE GENOMIC DNA]</scope>
</reference>
<name>A0A5P1MBD6_9CAUD</name>
<dbReference type="GeneID" id="55812718"/>
<evidence type="ECO:0000313" key="2">
    <source>
        <dbReference type="Proteomes" id="UP000325619"/>
    </source>
</evidence>